<accession>A0A5C6BCH7</accession>
<name>A0A5C6BCH7_9BACT</name>
<protein>
    <submittedName>
        <fullName evidence="1">Uncharacterized protein</fullName>
    </submittedName>
</protein>
<keyword evidence="2" id="KW-1185">Reference proteome</keyword>
<proteinExistence type="predicted"/>
<dbReference type="AlphaFoldDB" id="A0A5C6BCH7"/>
<reference evidence="1 2" key="1">
    <citation type="journal article" date="2020" name="Antonie Van Leeuwenhoek">
        <title>Rhodopirellula heiligendammensis sp. nov., Rhodopirellula pilleata sp. nov., and Rhodopirellula solitaria sp. nov. isolated from natural or artificial marine surfaces in Northern Germany and California, USA, and emended description of the genus Rhodopirellula.</title>
        <authorList>
            <person name="Kallscheuer N."/>
            <person name="Wiegand S."/>
            <person name="Jogler M."/>
            <person name="Boedeker C."/>
            <person name="Peeters S.H."/>
            <person name="Rast P."/>
            <person name="Heuer A."/>
            <person name="Jetten M.S.M."/>
            <person name="Rohde M."/>
            <person name="Jogler C."/>
        </authorList>
    </citation>
    <scope>NUCLEOTIDE SEQUENCE [LARGE SCALE GENOMIC DNA]</scope>
    <source>
        <strain evidence="1 2">Poly21</strain>
    </source>
</reference>
<dbReference type="Proteomes" id="UP000319908">
    <property type="component" value="Unassembled WGS sequence"/>
</dbReference>
<gene>
    <name evidence="1" type="ORF">Poly21_52530</name>
</gene>
<organism evidence="1 2">
    <name type="scientific">Allorhodopirellula heiligendammensis</name>
    <dbReference type="NCBI Taxonomy" id="2714739"/>
    <lineage>
        <taxon>Bacteria</taxon>
        <taxon>Pseudomonadati</taxon>
        <taxon>Planctomycetota</taxon>
        <taxon>Planctomycetia</taxon>
        <taxon>Pirellulales</taxon>
        <taxon>Pirellulaceae</taxon>
        <taxon>Allorhodopirellula</taxon>
    </lineage>
</organism>
<sequence>MDSFADRGDPMWPELRPGPLYVIEVDRATLAELTDPAWRDMFWCEYTLRPTDDESDAALHDPNLWNDVLFAVRHVRTQTIAENCFSGGFDLYCQRETDRLTFRSLWPRYEDELSPPGVISRLLDRFWR</sequence>
<dbReference type="EMBL" id="SJPU01000005">
    <property type="protein sequence ID" value="TWU09925.1"/>
    <property type="molecule type" value="Genomic_DNA"/>
</dbReference>
<evidence type="ECO:0000313" key="2">
    <source>
        <dbReference type="Proteomes" id="UP000319908"/>
    </source>
</evidence>
<comment type="caution">
    <text evidence="1">The sequence shown here is derived from an EMBL/GenBank/DDBJ whole genome shotgun (WGS) entry which is preliminary data.</text>
</comment>
<evidence type="ECO:0000313" key="1">
    <source>
        <dbReference type="EMBL" id="TWU09925.1"/>
    </source>
</evidence>